<evidence type="ECO:0000313" key="8">
    <source>
        <dbReference type="Proteomes" id="UP000095463"/>
    </source>
</evidence>
<dbReference type="GO" id="GO:0071949">
    <property type="term" value="F:FAD binding"/>
    <property type="evidence" value="ECO:0007669"/>
    <property type="project" value="InterPro"/>
</dbReference>
<dbReference type="InterPro" id="IPR012951">
    <property type="entry name" value="BBE"/>
</dbReference>
<sequence>MSRRLLGPVLRPSDFDFAKFNLPNNLRYADILPTGIALCASTADVVEAIQWCREYSVPFAARSGGHSYAGFSMSRGLTIDVSMMNAPYFDPSTGIVRIGAGARNQILYAQLRAANIAITHGRCPTVGVAGFVLGGGIGFNMRANGLACDQVVESEIVLADGQVLTLDARSNDHTVADLYWACRGGGGGNFGINTAFALQTFAAPPVCAFQCNWSAEPDEMERVFGALMEALDEGPDTLGTRFSVGAITPEQLRRREPMTLELIGQIHHGTRQEVLDLLKPVYAVEQPATEKIEELPYWAGQDFLEEPGTPAPFQERSTFLVKPLDPEGRKIAFDFLRRWPGTGTGPDATADFRFFQTGGRVNKVPADATAFVHRNTRFIEDIGLNWPVGTPAAVLEANFAWQDAFYEAMRPHTNGQAYQNFMDPVLEDWQQAYYGSNLPRLKEIKHRVDPDNLFRFAQSIPPA</sequence>
<evidence type="ECO:0000313" key="7">
    <source>
        <dbReference type="EMBL" id="OEO31066.1"/>
    </source>
</evidence>
<dbReference type="Gene3D" id="3.30.465.10">
    <property type="match status" value="1"/>
</dbReference>
<evidence type="ECO:0000256" key="2">
    <source>
        <dbReference type="ARBA" id="ARBA00005466"/>
    </source>
</evidence>
<dbReference type="PANTHER" id="PTHR42973:SF39">
    <property type="entry name" value="FAD-BINDING PCMH-TYPE DOMAIN-CONTAINING PROTEIN"/>
    <property type="match status" value="1"/>
</dbReference>
<keyword evidence="3" id="KW-0285">Flavoprotein</keyword>
<dbReference type="EMBL" id="LAJE02000173">
    <property type="protein sequence ID" value="OEO31066.1"/>
    <property type="molecule type" value="Genomic_DNA"/>
</dbReference>
<keyword evidence="5" id="KW-0560">Oxidoreductase</keyword>
<dbReference type="InterPro" id="IPR016169">
    <property type="entry name" value="FAD-bd_PCMH_sub2"/>
</dbReference>
<keyword evidence="4" id="KW-0274">FAD</keyword>
<evidence type="ECO:0000256" key="5">
    <source>
        <dbReference type="ARBA" id="ARBA00023002"/>
    </source>
</evidence>
<comment type="cofactor">
    <cofactor evidence="1">
        <name>FAD</name>
        <dbReference type="ChEBI" id="CHEBI:57692"/>
    </cofactor>
</comment>
<comment type="similarity">
    <text evidence="2">Belongs to the oxygen-dependent FAD-linked oxidoreductase family.</text>
</comment>
<dbReference type="SUPFAM" id="SSF56176">
    <property type="entry name" value="FAD-binding/transporter-associated domain-like"/>
    <property type="match status" value="1"/>
</dbReference>
<feature type="domain" description="FAD-binding PCMH-type" evidence="6">
    <location>
        <begin position="29"/>
        <end position="203"/>
    </location>
</feature>
<name>A0A1E5XR37_9HYPH</name>
<dbReference type="Pfam" id="PF08031">
    <property type="entry name" value="BBE"/>
    <property type="match status" value="1"/>
</dbReference>
<comment type="caution">
    <text evidence="7">The sequence shown here is derived from an EMBL/GenBank/DDBJ whole genome shotgun (WGS) entry which is preliminary data.</text>
</comment>
<dbReference type="InterPro" id="IPR050416">
    <property type="entry name" value="FAD-linked_Oxidoreductase"/>
</dbReference>
<proteinExistence type="inferred from homology"/>
<organism evidence="7 8">
    <name type="scientific">Devosia insulae DS-56</name>
    <dbReference type="NCBI Taxonomy" id="1116389"/>
    <lineage>
        <taxon>Bacteria</taxon>
        <taxon>Pseudomonadati</taxon>
        <taxon>Pseudomonadota</taxon>
        <taxon>Alphaproteobacteria</taxon>
        <taxon>Hyphomicrobiales</taxon>
        <taxon>Devosiaceae</taxon>
        <taxon>Devosia</taxon>
    </lineage>
</organism>
<dbReference type="InterPro" id="IPR016166">
    <property type="entry name" value="FAD-bd_PCMH"/>
</dbReference>
<dbReference type="Pfam" id="PF01565">
    <property type="entry name" value="FAD_binding_4"/>
    <property type="match status" value="1"/>
</dbReference>
<dbReference type="InterPro" id="IPR006094">
    <property type="entry name" value="Oxid_FAD_bind_N"/>
</dbReference>
<dbReference type="GO" id="GO:0016491">
    <property type="term" value="F:oxidoreductase activity"/>
    <property type="evidence" value="ECO:0007669"/>
    <property type="project" value="UniProtKB-KW"/>
</dbReference>
<reference evidence="7 8" key="1">
    <citation type="journal article" date="2015" name="Genome Announc.">
        <title>Genome Assemblies of Three Soil-Associated Devosia species: D. insulae, D. limi, and D. soli.</title>
        <authorList>
            <person name="Hassan Y.I."/>
            <person name="Lepp D."/>
            <person name="Zhou T."/>
        </authorList>
    </citation>
    <scope>NUCLEOTIDE SEQUENCE [LARGE SCALE GENOMIC DNA]</scope>
    <source>
        <strain evidence="7 8">DS-56</strain>
    </source>
</reference>
<evidence type="ECO:0000256" key="4">
    <source>
        <dbReference type="ARBA" id="ARBA00022827"/>
    </source>
</evidence>
<dbReference type="InterPro" id="IPR036318">
    <property type="entry name" value="FAD-bd_PCMH-like_sf"/>
</dbReference>
<dbReference type="AlphaFoldDB" id="A0A1E5XR37"/>
<evidence type="ECO:0000256" key="1">
    <source>
        <dbReference type="ARBA" id="ARBA00001974"/>
    </source>
</evidence>
<gene>
    <name evidence="7" type="ORF">VW23_018405</name>
</gene>
<evidence type="ECO:0000259" key="6">
    <source>
        <dbReference type="PROSITE" id="PS51387"/>
    </source>
</evidence>
<protein>
    <recommendedName>
        <fullName evidence="6">FAD-binding PCMH-type domain-containing protein</fullName>
    </recommendedName>
</protein>
<dbReference type="Gene3D" id="3.40.462.20">
    <property type="match status" value="1"/>
</dbReference>
<dbReference type="PANTHER" id="PTHR42973">
    <property type="entry name" value="BINDING OXIDOREDUCTASE, PUTATIVE (AFU_ORTHOLOGUE AFUA_1G17690)-RELATED"/>
    <property type="match status" value="1"/>
</dbReference>
<dbReference type="Proteomes" id="UP000095463">
    <property type="component" value="Unassembled WGS sequence"/>
</dbReference>
<dbReference type="PROSITE" id="PS51387">
    <property type="entry name" value="FAD_PCMH"/>
    <property type="match status" value="1"/>
</dbReference>
<evidence type="ECO:0000256" key="3">
    <source>
        <dbReference type="ARBA" id="ARBA00022630"/>
    </source>
</evidence>
<accession>A0A1E5XR37</accession>
<keyword evidence="8" id="KW-1185">Reference proteome</keyword>